<dbReference type="HOGENOM" id="CLU_2521486_0_0_4"/>
<reference evidence="1 2" key="1">
    <citation type="journal article" date="2013" name="Genome Biol.">
        <title>Genomic analysis reveals key aspects of prokaryotic symbiosis in the phototrophic consortium "Chlorochromatium aggregatum".</title>
        <authorList>
            <person name="Liu Z."/>
            <person name="Muller J."/>
            <person name="Li T."/>
            <person name="Alvey R.M."/>
            <person name="Vogl K."/>
            <person name="Frigaard N.U."/>
            <person name="Rockwell N.C."/>
            <person name="Boyd E.S."/>
            <person name="Tomsho L.P."/>
            <person name="Schuster S.C."/>
            <person name="Henke P."/>
            <person name="Rohde M."/>
            <person name="Overmann J."/>
            <person name="Bryant D.A."/>
        </authorList>
    </citation>
    <scope>NUCLEOTIDE SEQUENCE [LARGE SCALE GENOMIC DNA]</scope>
    <source>
        <strain evidence="1">CR</strain>
    </source>
</reference>
<proteinExistence type="predicted"/>
<evidence type="ECO:0000313" key="2">
    <source>
        <dbReference type="Proteomes" id="UP000017184"/>
    </source>
</evidence>
<dbReference type="Proteomes" id="UP000017184">
    <property type="component" value="Chromosome"/>
</dbReference>
<dbReference type="KEGG" id="cbx:Cenrod_0147"/>
<dbReference type="EMBL" id="CP004885">
    <property type="protein sequence ID" value="AGX86280.1"/>
    <property type="molecule type" value="Genomic_DNA"/>
</dbReference>
<gene>
    <name evidence="1" type="ORF">Cenrod_0147</name>
</gene>
<dbReference type="STRING" id="946483.Cenrod_0147"/>
<keyword evidence="2" id="KW-1185">Reference proteome</keyword>
<dbReference type="RefSeq" id="WP_022771103.1">
    <property type="nucleotide sequence ID" value="NC_022576.1"/>
</dbReference>
<protein>
    <submittedName>
        <fullName evidence="1">Uncharacterized protein</fullName>
    </submittedName>
</protein>
<name>U5N4T2_9BURK</name>
<dbReference type="AlphaFoldDB" id="U5N4T2"/>
<sequence>MDSMLPAVTADAWKKAFAHDGRQKYPQPKTPADILTEVRRIAQKQRENSEKAGGKTGGYIPVIPVILRTITISDSGISHSGCGA</sequence>
<organism evidence="1 2">
    <name type="scientific">Candidatus Symbiobacter mobilis CR</name>
    <dbReference type="NCBI Taxonomy" id="946483"/>
    <lineage>
        <taxon>Bacteria</taxon>
        <taxon>Pseudomonadati</taxon>
        <taxon>Pseudomonadota</taxon>
        <taxon>Betaproteobacteria</taxon>
        <taxon>Burkholderiales</taxon>
        <taxon>Comamonadaceae</taxon>
    </lineage>
</organism>
<evidence type="ECO:0000313" key="1">
    <source>
        <dbReference type="EMBL" id="AGX86280.1"/>
    </source>
</evidence>
<accession>U5N4T2</accession>